<evidence type="ECO:0000313" key="3">
    <source>
        <dbReference type="EMBL" id="EME43097.1"/>
    </source>
</evidence>
<feature type="compositionally biased region" description="Basic and acidic residues" evidence="1">
    <location>
        <begin position="171"/>
        <end position="182"/>
    </location>
</feature>
<feature type="region of interest" description="Disordered" evidence="1">
    <location>
        <begin position="326"/>
        <end position="345"/>
    </location>
</feature>
<gene>
    <name evidence="3" type="ORF">DOTSEDRAFT_72467</name>
</gene>
<proteinExistence type="predicted"/>
<evidence type="ECO:0000259" key="2">
    <source>
        <dbReference type="SMART" id="SM00974"/>
    </source>
</evidence>
<reference evidence="4" key="1">
    <citation type="journal article" date="2012" name="PLoS Genet.">
        <title>The genomes of the fungal plant pathogens Cladosporium fulvum and Dothistroma septosporum reveal adaptation to different hosts and lifestyles but also signatures of common ancestry.</title>
        <authorList>
            <person name="de Wit P.J.G.M."/>
            <person name="van der Burgt A."/>
            <person name="Oekmen B."/>
            <person name="Stergiopoulos I."/>
            <person name="Abd-Elsalam K.A."/>
            <person name="Aerts A.L."/>
            <person name="Bahkali A.H."/>
            <person name="Beenen H.G."/>
            <person name="Chettri P."/>
            <person name="Cox M.P."/>
            <person name="Datema E."/>
            <person name="de Vries R.P."/>
            <person name="Dhillon B."/>
            <person name="Ganley A.R."/>
            <person name="Griffiths S.A."/>
            <person name="Guo Y."/>
            <person name="Hamelin R.C."/>
            <person name="Henrissat B."/>
            <person name="Kabir M.S."/>
            <person name="Jashni M.K."/>
            <person name="Kema G."/>
            <person name="Klaubauf S."/>
            <person name="Lapidus A."/>
            <person name="Levasseur A."/>
            <person name="Lindquist E."/>
            <person name="Mehrabi R."/>
            <person name="Ohm R.A."/>
            <person name="Owen T.J."/>
            <person name="Salamov A."/>
            <person name="Schwelm A."/>
            <person name="Schijlen E."/>
            <person name="Sun H."/>
            <person name="van den Burg H.A."/>
            <person name="van Ham R.C.H.J."/>
            <person name="Zhang S."/>
            <person name="Goodwin S.B."/>
            <person name="Grigoriev I.V."/>
            <person name="Collemare J."/>
            <person name="Bradshaw R.E."/>
        </authorList>
    </citation>
    <scope>NUCLEOTIDE SEQUENCE [LARGE SCALE GENOMIC DNA]</scope>
    <source>
        <strain evidence="4">NZE10 / CBS 128990</strain>
    </source>
</reference>
<dbReference type="STRING" id="675120.M2XKR4"/>
<dbReference type="Pfam" id="PF10544">
    <property type="entry name" value="T5orf172"/>
    <property type="match status" value="1"/>
</dbReference>
<feature type="region of interest" description="Disordered" evidence="1">
    <location>
        <begin position="414"/>
        <end position="433"/>
    </location>
</feature>
<reference evidence="3 4" key="2">
    <citation type="journal article" date="2012" name="PLoS Pathog.">
        <title>Diverse lifestyles and strategies of plant pathogenesis encoded in the genomes of eighteen Dothideomycetes fungi.</title>
        <authorList>
            <person name="Ohm R.A."/>
            <person name="Feau N."/>
            <person name="Henrissat B."/>
            <person name="Schoch C.L."/>
            <person name="Horwitz B.A."/>
            <person name="Barry K.W."/>
            <person name="Condon B.J."/>
            <person name="Copeland A.C."/>
            <person name="Dhillon B."/>
            <person name="Glaser F."/>
            <person name="Hesse C.N."/>
            <person name="Kosti I."/>
            <person name="LaButti K."/>
            <person name="Lindquist E.A."/>
            <person name="Lucas S."/>
            <person name="Salamov A.A."/>
            <person name="Bradshaw R.E."/>
            <person name="Ciuffetti L."/>
            <person name="Hamelin R.C."/>
            <person name="Kema G.H.J."/>
            <person name="Lawrence C."/>
            <person name="Scott J.A."/>
            <person name="Spatafora J.W."/>
            <person name="Turgeon B.G."/>
            <person name="de Wit P.J.G.M."/>
            <person name="Zhong S."/>
            <person name="Goodwin S.B."/>
            <person name="Grigoriev I.V."/>
        </authorList>
    </citation>
    <scope>NUCLEOTIDE SEQUENCE [LARGE SCALE GENOMIC DNA]</scope>
    <source>
        <strain evidence="4">NZE10 / CBS 128990</strain>
    </source>
</reference>
<dbReference type="SMART" id="SM00974">
    <property type="entry name" value="T5orf172"/>
    <property type="match status" value="1"/>
</dbReference>
<feature type="region of interest" description="Disordered" evidence="1">
    <location>
        <begin position="215"/>
        <end position="278"/>
    </location>
</feature>
<dbReference type="Proteomes" id="UP000016933">
    <property type="component" value="Unassembled WGS sequence"/>
</dbReference>
<feature type="domain" description="Bacteriophage T5 Orf172 DNA-binding" evidence="2">
    <location>
        <begin position="371"/>
        <end position="494"/>
    </location>
</feature>
<dbReference type="OrthoDB" id="2417614at2759"/>
<feature type="region of interest" description="Disordered" evidence="1">
    <location>
        <begin position="133"/>
        <end position="188"/>
    </location>
</feature>
<dbReference type="AlphaFoldDB" id="M2XKR4"/>
<protein>
    <recommendedName>
        <fullName evidence="2">Bacteriophage T5 Orf172 DNA-binding domain-containing protein</fullName>
    </recommendedName>
</protein>
<organism evidence="3 4">
    <name type="scientific">Dothistroma septosporum (strain NZE10 / CBS 128990)</name>
    <name type="common">Red band needle blight fungus</name>
    <name type="synonym">Mycosphaerella pini</name>
    <dbReference type="NCBI Taxonomy" id="675120"/>
    <lineage>
        <taxon>Eukaryota</taxon>
        <taxon>Fungi</taxon>
        <taxon>Dikarya</taxon>
        <taxon>Ascomycota</taxon>
        <taxon>Pezizomycotina</taxon>
        <taxon>Dothideomycetes</taxon>
        <taxon>Dothideomycetidae</taxon>
        <taxon>Mycosphaerellales</taxon>
        <taxon>Mycosphaerellaceae</taxon>
        <taxon>Dothistroma</taxon>
    </lineage>
</organism>
<evidence type="ECO:0000256" key="1">
    <source>
        <dbReference type="SAM" id="MobiDB-lite"/>
    </source>
</evidence>
<dbReference type="OMA" id="AAAYFCW"/>
<dbReference type="eggNOG" id="ENOG502QWMU">
    <property type="taxonomic scope" value="Eukaryota"/>
</dbReference>
<dbReference type="EMBL" id="KB446540">
    <property type="protein sequence ID" value="EME43097.1"/>
    <property type="molecule type" value="Genomic_DNA"/>
</dbReference>
<sequence>MATTFHNTKTPEAAAVLLGRNDSKNPATTCKGLTSAGRPCRRALKATPSSSPTDGERRSSIGINGVALVVKANGNVEEAAFYCWQHKDQAQARVDEVNDAPKTLRVRREQSAGLFPLQEKSSIDTLVQKLGIHEGRTRPTRTPKPPRKTATTDFADNSQTTRPNNVWAADAEEHGCRPPKRDSYKRKKNKEQGFWNSLCCGGKIDDDYVEIVRHRRRTDQASRPPETSQPASVERLPRISDGNRPLDGSLPSRKPLSPALAARPPQQRTSSDPQTGHLLSIIPQHCSPQTTSALLAELIKPVSSADDEGYIYIFWLTPQSKEAPAESTARSLLAPPSDRPGSSRRLSDVMTEFSYTGDEQISRGLKSSRRGGETVMLKIGRANNVTRRMNEWQRQCGYKLNLVRWYPYIPSTPPSSPYKPSYPDLSRPPASRRQSSVVRKVPCVKRVERLIHLELAEKRVLKDCEACGKQHREWFEVEASQEGVRGIDECVRRWVEWAESAAGASL</sequence>
<feature type="compositionally biased region" description="Basic residues" evidence="1">
    <location>
        <begin position="138"/>
        <end position="147"/>
    </location>
</feature>
<dbReference type="InterPro" id="IPR053006">
    <property type="entry name" value="Meiosis_regulatory"/>
</dbReference>
<evidence type="ECO:0000313" key="4">
    <source>
        <dbReference type="Proteomes" id="UP000016933"/>
    </source>
</evidence>
<feature type="compositionally biased region" description="Polar residues" evidence="1">
    <location>
        <begin position="154"/>
        <end position="164"/>
    </location>
</feature>
<accession>M2XKR4</accession>
<dbReference type="PANTHER" id="PTHR28094:SF2">
    <property type="entry name" value="BACTERIOPHAGE T5 ORF172 DNA-BINDING DOMAIN-CONTAINING PROTEIN"/>
    <property type="match status" value="1"/>
</dbReference>
<dbReference type="HOGENOM" id="CLU_024511_1_0_1"/>
<dbReference type="InterPro" id="IPR018306">
    <property type="entry name" value="Phage_T5_Orf172_DNA-bd"/>
</dbReference>
<keyword evidence="4" id="KW-1185">Reference proteome</keyword>
<dbReference type="PANTHER" id="PTHR28094">
    <property type="entry name" value="MEIOTICALLY UP-REGULATED GENE 113 PROTEIN"/>
    <property type="match status" value="1"/>
</dbReference>
<name>M2XKR4_DOTSN</name>